<dbReference type="Proteomes" id="UP000032679">
    <property type="component" value="Unassembled WGS sequence"/>
</dbReference>
<evidence type="ECO:0000259" key="1">
    <source>
        <dbReference type="Pfam" id="PF00561"/>
    </source>
</evidence>
<dbReference type="PANTHER" id="PTHR43689:SF8">
    <property type="entry name" value="ALPHA_BETA-HYDROLASES SUPERFAMILY PROTEIN"/>
    <property type="match status" value="1"/>
</dbReference>
<dbReference type="SUPFAM" id="SSF53474">
    <property type="entry name" value="alpha/beta-Hydrolases"/>
    <property type="match status" value="1"/>
</dbReference>
<dbReference type="InterPro" id="IPR000639">
    <property type="entry name" value="Epox_hydrolase-like"/>
</dbReference>
<dbReference type="InterPro" id="IPR029058">
    <property type="entry name" value="AB_hydrolase_fold"/>
</dbReference>
<keyword evidence="2" id="KW-0808">Transferase</keyword>
<organism evidence="2 3">
    <name type="scientific">Tanticharoenia sakaeratensis NBRC 103193</name>
    <dbReference type="NCBI Taxonomy" id="1231623"/>
    <lineage>
        <taxon>Bacteria</taxon>
        <taxon>Pseudomonadati</taxon>
        <taxon>Pseudomonadota</taxon>
        <taxon>Alphaproteobacteria</taxon>
        <taxon>Acetobacterales</taxon>
        <taxon>Acetobacteraceae</taxon>
        <taxon>Tanticharoenia</taxon>
    </lineage>
</organism>
<comment type="caution">
    <text evidence="2">The sequence shown here is derived from an EMBL/GenBank/DDBJ whole genome shotgun (WGS) entry which is preliminary data.</text>
</comment>
<dbReference type="AlphaFoldDB" id="A0A0D6MM26"/>
<evidence type="ECO:0000313" key="2">
    <source>
        <dbReference type="EMBL" id="GAN54475.1"/>
    </source>
</evidence>
<feature type="domain" description="AB hydrolase-1" evidence="1">
    <location>
        <begin position="24"/>
        <end position="255"/>
    </location>
</feature>
<dbReference type="InterPro" id="IPR000073">
    <property type="entry name" value="AB_hydrolase_1"/>
</dbReference>
<dbReference type="PANTHER" id="PTHR43689">
    <property type="entry name" value="HYDROLASE"/>
    <property type="match status" value="1"/>
</dbReference>
<sequence>MTSIQYPLAVGPFQTRVIEAGSGPVVVFLHGLGARADRWRATVERIASQGRRAIAFDLPGHGLASRNADNPATVPEIAQFVLQTLDTLGVTRAVLVGTSLGAHIAAFAATLAPERVPGLCLVGALGIVPIEQIVAETIARNVCAQDRALFAGKLRFVLHDPDSVTEAMIEEEWRCNTLPGTVEGFARIGDYLVNGIAADYVAERIRAQFSPADLLVIWGAEDKAVPLSVGHACEAALGNPEFVVIENSNHVPYGEQPGAFDAALLPFLARLE</sequence>
<reference evidence="2 3" key="1">
    <citation type="submission" date="2012-10" db="EMBL/GenBank/DDBJ databases">
        <title>Genome sequencing of Tanticharoenia sakaeratensis NBRC 103193.</title>
        <authorList>
            <person name="Azuma Y."/>
            <person name="Hadano H."/>
            <person name="Hirakawa H."/>
            <person name="Matsushita K."/>
        </authorList>
    </citation>
    <scope>NUCLEOTIDE SEQUENCE [LARGE SCALE GENOMIC DNA]</scope>
    <source>
        <strain evidence="2 3">NBRC 103193</strain>
    </source>
</reference>
<gene>
    <name evidence="2" type="ORF">Tasa_021_056</name>
</gene>
<dbReference type="Pfam" id="PF00561">
    <property type="entry name" value="Abhydrolase_1"/>
    <property type="match status" value="1"/>
</dbReference>
<dbReference type="RefSeq" id="WP_048849014.1">
    <property type="nucleotide sequence ID" value="NZ_BALE01000021.1"/>
</dbReference>
<protein>
    <submittedName>
        <fullName evidence="2">Dihydrolipoyllysine-residue acetyltransferase component of acetoin cleaving system</fullName>
    </submittedName>
</protein>
<dbReference type="STRING" id="1231623.Tasa_021_056"/>
<accession>A0A0D6MM26</accession>
<dbReference type="Gene3D" id="3.40.50.1820">
    <property type="entry name" value="alpha/beta hydrolase"/>
    <property type="match status" value="1"/>
</dbReference>
<dbReference type="PRINTS" id="PR00412">
    <property type="entry name" value="EPOXHYDRLASE"/>
</dbReference>
<keyword evidence="3" id="KW-1185">Reference proteome</keyword>
<name>A0A0D6MM26_9PROT</name>
<dbReference type="OrthoDB" id="9804723at2"/>
<dbReference type="EMBL" id="BALE01000021">
    <property type="protein sequence ID" value="GAN54475.1"/>
    <property type="molecule type" value="Genomic_DNA"/>
</dbReference>
<dbReference type="GO" id="GO:0016740">
    <property type="term" value="F:transferase activity"/>
    <property type="evidence" value="ECO:0007669"/>
    <property type="project" value="UniProtKB-KW"/>
</dbReference>
<proteinExistence type="predicted"/>
<evidence type="ECO:0000313" key="3">
    <source>
        <dbReference type="Proteomes" id="UP000032679"/>
    </source>
</evidence>
<dbReference type="PRINTS" id="PR00111">
    <property type="entry name" value="ABHYDROLASE"/>
</dbReference>